<dbReference type="AlphaFoldDB" id="A0A0W0RKD3"/>
<organism evidence="1 2">
    <name type="scientific">Legionella bozemanae</name>
    <name type="common">Fluoribacter bozemanae</name>
    <dbReference type="NCBI Taxonomy" id="447"/>
    <lineage>
        <taxon>Bacteria</taxon>
        <taxon>Pseudomonadati</taxon>
        <taxon>Pseudomonadota</taxon>
        <taxon>Gammaproteobacteria</taxon>
        <taxon>Legionellales</taxon>
        <taxon>Legionellaceae</taxon>
        <taxon>Legionella</taxon>
    </lineage>
</organism>
<dbReference type="PATRIC" id="fig|447.4.peg.2555"/>
<gene>
    <name evidence="1" type="ORF">Lboz_2408</name>
</gene>
<evidence type="ECO:0000313" key="2">
    <source>
        <dbReference type="Proteomes" id="UP000054695"/>
    </source>
</evidence>
<name>A0A0W0RKD3_LEGBO</name>
<dbReference type="EMBL" id="LNXU01000028">
    <property type="protein sequence ID" value="KTC71499.1"/>
    <property type="molecule type" value="Genomic_DNA"/>
</dbReference>
<dbReference type="Pfam" id="PF06986">
    <property type="entry name" value="F_T4SS_TraN"/>
    <property type="match status" value="1"/>
</dbReference>
<feature type="non-terminal residue" evidence="1">
    <location>
        <position position="1"/>
    </location>
</feature>
<reference evidence="1 2" key="1">
    <citation type="submission" date="2015-11" db="EMBL/GenBank/DDBJ databases">
        <title>Genomic analysis of 38 Legionella species identifies large and diverse effector repertoires.</title>
        <authorList>
            <person name="Burstein D."/>
            <person name="Amaro F."/>
            <person name="Zusman T."/>
            <person name="Lifshitz Z."/>
            <person name="Cohen O."/>
            <person name="Gilbert J.A."/>
            <person name="Pupko T."/>
            <person name="Shuman H.A."/>
            <person name="Segal G."/>
        </authorList>
    </citation>
    <scope>NUCLEOTIDE SEQUENCE [LARGE SCALE GENOMIC DNA]</scope>
    <source>
        <strain evidence="1 2">WIGA</strain>
    </source>
</reference>
<keyword evidence="2" id="KW-1185">Reference proteome</keyword>
<comment type="caution">
    <text evidence="1">The sequence shown here is derived from an EMBL/GenBank/DDBJ whole genome shotgun (WGS) entry which is preliminary data.</text>
</comment>
<evidence type="ECO:0000313" key="1">
    <source>
        <dbReference type="EMBL" id="KTC71499.1"/>
    </source>
</evidence>
<dbReference type="Proteomes" id="UP000054695">
    <property type="component" value="Unassembled WGS sequence"/>
</dbReference>
<proteinExistence type="predicted"/>
<protein>
    <submittedName>
        <fullName evidence="1">Conjugal transfer mating pair stabilization protein TraN</fullName>
    </submittedName>
</protein>
<sequence>LGEYCSEKVAGVCLEHKRSYCVFPSKMARIIQEARLTQVNGHGLGDAEHPTCAGMSIAELQKMDLSRVDFVTPIYPFGHGTPNKAAGIAGDLKIKSQDPQQSIDEVLRRMQKKAGEL</sequence>
<accession>A0A0W0RKD3</accession>
<dbReference type="InterPro" id="IPR014121">
    <property type="entry name" value="TraN_Ftype"/>
</dbReference>
<dbReference type="RefSeq" id="WP_162264057.1">
    <property type="nucleotide sequence ID" value="NZ_LNXU01000028.1"/>
</dbReference>
<dbReference type="STRING" id="447.Lboz_2408"/>